<evidence type="ECO:0000313" key="1">
    <source>
        <dbReference type="EMBL" id="CAG8748924.1"/>
    </source>
</evidence>
<accession>A0ACA9QI22</accession>
<name>A0ACA9QI22_9GLOM</name>
<comment type="caution">
    <text evidence="1">The sequence shown here is derived from an EMBL/GenBank/DDBJ whole genome shotgun (WGS) entry which is preliminary data.</text>
</comment>
<feature type="non-terminal residue" evidence="1">
    <location>
        <position position="1"/>
    </location>
</feature>
<reference evidence="1" key="1">
    <citation type="submission" date="2021-06" db="EMBL/GenBank/DDBJ databases">
        <authorList>
            <person name="Kallberg Y."/>
            <person name="Tangrot J."/>
            <person name="Rosling A."/>
        </authorList>
    </citation>
    <scope>NUCLEOTIDE SEQUENCE</scope>
    <source>
        <strain evidence="1">IL203A</strain>
    </source>
</reference>
<dbReference type="Proteomes" id="UP000789702">
    <property type="component" value="Unassembled WGS sequence"/>
</dbReference>
<proteinExistence type="predicted"/>
<protein>
    <submittedName>
        <fullName evidence="1">1940_t:CDS:1</fullName>
    </submittedName>
</protein>
<organism evidence="1 2">
    <name type="scientific">Dentiscutata heterogama</name>
    <dbReference type="NCBI Taxonomy" id="1316150"/>
    <lineage>
        <taxon>Eukaryota</taxon>
        <taxon>Fungi</taxon>
        <taxon>Fungi incertae sedis</taxon>
        <taxon>Mucoromycota</taxon>
        <taxon>Glomeromycotina</taxon>
        <taxon>Glomeromycetes</taxon>
        <taxon>Diversisporales</taxon>
        <taxon>Gigasporaceae</taxon>
        <taxon>Dentiscutata</taxon>
    </lineage>
</organism>
<evidence type="ECO:0000313" key="2">
    <source>
        <dbReference type="Proteomes" id="UP000789702"/>
    </source>
</evidence>
<gene>
    <name evidence="1" type="ORF">DHETER_LOCUS14515</name>
</gene>
<keyword evidence="2" id="KW-1185">Reference proteome</keyword>
<sequence length="259" mass="30148">RQAVVLLKSLNNIDTIGRITRLKIRQGIFHKEISQDFWKCTVAEMGKTRWRGNITCNIVERCKQFEVFLNTDEQGWQIKDTGSMIEDLIPPKVFEKTERRILKREYQLGHKNPIYLPVQLKKSKTDKRYKPWIVLKDQDLTASIISRVLDATGEDTYFEHWLTEPGHNTGLLHRCTGCSINIANEANQCVGKKSITQNFHQVKSIVKKKNKWSILIPAPWFFTPTVLEQGIEESFVELQPIKNVDITFIKSQHFKPKVE</sequence>
<feature type="non-terminal residue" evidence="1">
    <location>
        <position position="259"/>
    </location>
</feature>
<dbReference type="EMBL" id="CAJVPU010045090">
    <property type="protein sequence ID" value="CAG8748924.1"/>
    <property type="molecule type" value="Genomic_DNA"/>
</dbReference>